<evidence type="ECO:0000259" key="1">
    <source>
        <dbReference type="Pfam" id="PF10644"/>
    </source>
</evidence>
<dbReference type="Gene3D" id="3.40.50.1440">
    <property type="entry name" value="Tubulin/FtsZ, GTPase domain"/>
    <property type="match status" value="1"/>
</dbReference>
<reference evidence="4" key="1">
    <citation type="submission" date="2017-02" db="UniProtKB">
        <authorList>
            <consortium name="WormBaseParasite"/>
        </authorList>
    </citation>
    <scope>IDENTIFICATION</scope>
</reference>
<dbReference type="OrthoDB" id="271881at2759"/>
<sequence length="533" mass="58723">MDYKDSSICIRNTPSCELVFIQAGPSSNWIGAHFWNLQESILFQGVEDGYFYLPALFRTNTRCPISGLPPRLIAIDTLGSIRSPGLETSITPRSVTVAWGGDVQTIRQDDGNSQPQINGRSLGIKGTDCEIVESDVSKSRFWTDCLLPMVKRKWNGEDTVVVLREYLDSSSPGDVFASPSCSRRPCTSVSGGIGPTSFFSSFSQGLDLYRAGGDAFEDFENHLHRLVEECDHLNGFSLFVDSDSGFAGVGLRLGEFLGEEFAKRPVFTSAISSHFQPPQLSRRWPTVCLNRLALYAAMEEATNWPSCSAWMPVSDAGDVCATSSRLAAGLATLLTPVLLNREHKYSSELHSFINSLTPTRKKMMSLSLTTQETTKIREPSWTHANTFRMCRGAVNVSSRPRSLVCQFFTRGFVMEEDSFLSYLPHCRGSACFLVEGVDPELSCSLPAAPITVPRLIGTGALLCTQPVRSRTRALIEGVSHWTAEDQWLSTGLKLHMDCAFHKSVNPGLEIDELRQLKESVVGRLVEAYASPDG</sequence>
<dbReference type="GO" id="GO:0005739">
    <property type="term" value="C:mitochondrion"/>
    <property type="evidence" value="ECO:0007669"/>
    <property type="project" value="TreeGrafter"/>
</dbReference>
<feature type="domain" description="Misato Segment II tubulin-like" evidence="1">
    <location>
        <begin position="17"/>
        <end position="83"/>
    </location>
</feature>
<evidence type="ECO:0000313" key="2">
    <source>
        <dbReference type="EMBL" id="VDM30654.1"/>
    </source>
</evidence>
<keyword evidence="3" id="KW-1185">Reference proteome</keyword>
<gene>
    <name evidence="2" type="ORF">TTAC_LOCUS6441</name>
</gene>
<dbReference type="STRING" id="6205.A0A0R3X034"/>
<protein>
    <submittedName>
        <fullName evidence="4">Misat_Tub_SegII domain-containing protein</fullName>
    </submittedName>
</protein>
<proteinExistence type="predicted"/>
<dbReference type="GO" id="GO:0007005">
    <property type="term" value="P:mitochondrion organization"/>
    <property type="evidence" value="ECO:0007669"/>
    <property type="project" value="InterPro"/>
</dbReference>
<dbReference type="Pfam" id="PF10644">
    <property type="entry name" value="Misat_Tub_SegII"/>
    <property type="match status" value="1"/>
</dbReference>
<organism evidence="4">
    <name type="scientific">Hydatigena taeniaeformis</name>
    <name type="common">Feline tapeworm</name>
    <name type="synonym">Taenia taeniaeformis</name>
    <dbReference type="NCBI Taxonomy" id="6205"/>
    <lineage>
        <taxon>Eukaryota</taxon>
        <taxon>Metazoa</taxon>
        <taxon>Spiralia</taxon>
        <taxon>Lophotrochozoa</taxon>
        <taxon>Platyhelminthes</taxon>
        <taxon>Cestoda</taxon>
        <taxon>Eucestoda</taxon>
        <taxon>Cyclophyllidea</taxon>
        <taxon>Taeniidae</taxon>
        <taxon>Hydatigera</taxon>
    </lineage>
</organism>
<accession>A0A0R3X034</accession>
<dbReference type="AlphaFoldDB" id="A0A0R3X034"/>
<dbReference type="InterPro" id="IPR019605">
    <property type="entry name" value="Misato_II_tubulin-like"/>
</dbReference>
<dbReference type="PANTHER" id="PTHR13391">
    <property type="entry name" value="MITOCHONDRIAL DISTRIBUTION REGULATOR MISATO"/>
    <property type="match status" value="1"/>
</dbReference>
<dbReference type="Proteomes" id="UP000274429">
    <property type="component" value="Unassembled WGS sequence"/>
</dbReference>
<dbReference type="InterPro" id="IPR049942">
    <property type="entry name" value="DML1/Misato"/>
</dbReference>
<dbReference type="PANTHER" id="PTHR13391:SF0">
    <property type="entry name" value="PROTEIN MISATO HOMOLOG 1"/>
    <property type="match status" value="1"/>
</dbReference>
<evidence type="ECO:0000313" key="3">
    <source>
        <dbReference type="Proteomes" id="UP000274429"/>
    </source>
</evidence>
<dbReference type="WBParaSite" id="TTAC_0000645601-mRNA-1">
    <property type="protein sequence ID" value="TTAC_0000645601-mRNA-1"/>
    <property type="gene ID" value="TTAC_0000645601"/>
</dbReference>
<dbReference type="InterPro" id="IPR036525">
    <property type="entry name" value="Tubulin/FtsZ_GTPase_sf"/>
</dbReference>
<dbReference type="EMBL" id="UYWX01020304">
    <property type="protein sequence ID" value="VDM30654.1"/>
    <property type="molecule type" value="Genomic_DNA"/>
</dbReference>
<dbReference type="SUPFAM" id="SSF52490">
    <property type="entry name" value="Tubulin nucleotide-binding domain-like"/>
    <property type="match status" value="1"/>
</dbReference>
<name>A0A0R3X034_HYDTA</name>
<reference evidence="2 3" key="2">
    <citation type="submission" date="2018-11" db="EMBL/GenBank/DDBJ databases">
        <authorList>
            <consortium name="Pathogen Informatics"/>
        </authorList>
    </citation>
    <scope>NUCLEOTIDE SEQUENCE [LARGE SCALE GENOMIC DNA]</scope>
</reference>
<evidence type="ECO:0000313" key="4">
    <source>
        <dbReference type="WBParaSite" id="TTAC_0000645601-mRNA-1"/>
    </source>
</evidence>